<dbReference type="InterPro" id="IPR045851">
    <property type="entry name" value="AMP-bd_C_sf"/>
</dbReference>
<evidence type="ECO:0000313" key="5">
    <source>
        <dbReference type="EMBL" id="QKX54337.1"/>
    </source>
</evidence>
<dbReference type="SUPFAM" id="SSF56801">
    <property type="entry name" value="Acetyl-CoA synthetase-like"/>
    <property type="match status" value="1"/>
</dbReference>
<dbReference type="FunFam" id="3.40.50.12780:FF:000003">
    <property type="entry name" value="Long-chain-fatty-acid--CoA ligase FadD"/>
    <property type="match status" value="1"/>
</dbReference>
<comment type="pathway">
    <text evidence="1">Siderophore biosynthesis.</text>
</comment>
<dbReference type="InterPro" id="IPR025110">
    <property type="entry name" value="AMP-bd_C"/>
</dbReference>
<protein>
    <submittedName>
        <fullName evidence="5">Uncharacterized protein</fullName>
    </submittedName>
</protein>
<evidence type="ECO:0000259" key="3">
    <source>
        <dbReference type="Pfam" id="PF00501"/>
    </source>
</evidence>
<dbReference type="GeneID" id="55988934"/>
<dbReference type="Gene3D" id="3.30.300.30">
    <property type="match status" value="1"/>
</dbReference>
<dbReference type="PANTHER" id="PTHR43201">
    <property type="entry name" value="ACYL-COA SYNTHETASE"/>
    <property type="match status" value="1"/>
</dbReference>
<dbReference type="GO" id="GO:0006631">
    <property type="term" value="P:fatty acid metabolic process"/>
    <property type="evidence" value="ECO:0007669"/>
    <property type="project" value="TreeGrafter"/>
</dbReference>
<dbReference type="PANTHER" id="PTHR43201:SF6">
    <property type="entry name" value="ACYL COA SYNTHETASE (EUROFUNG)"/>
    <property type="match status" value="1"/>
</dbReference>
<comment type="similarity">
    <text evidence="2">Belongs to the ATP-dependent AMP-binding enzyme family.</text>
</comment>
<evidence type="ECO:0000313" key="6">
    <source>
        <dbReference type="Proteomes" id="UP000509510"/>
    </source>
</evidence>
<dbReference type="RefSeq" id="XP_035340516.1">
    <property type="nucleotide sequence ID" value="XM_035484623.1"/>
</dbReference>
<dbReference type="InterPro" id="IPR020845">
    <property type="entry name" value="AMP-binding_CS"/>
</dbReference>
<organism evidence="5 6">
    <name type="scientific">Talaromyces rugulosus</name>
    <name type="common">Penicillium rugulosum</name>
    <dbReference type="NCBI Taxonomy" id="121627"/>
    <lineage>
        <taxon>Eukaryota</taxon>
        <taxon>Fungi</taxon>
        <taxon>Dikarya</taxon>
        <taxon>Ascomycota</taxon>
        <taxon>Pezizomycotina</taxon>
        <taxon>Eurotiomycetes</taxon>
        <taxon>Eurotiomycetidae</taxon>
        <taxon>Eurotiales</taxon>
        <taxon>Trichocomaceae</taxon>
        <taxon>Talaromyces</taxon>
        <taxon>Talaromyces sect. Islandici</taxon>
    </lineage>
</organism>
<reference evidence="6" key="1">
    <citation type="submission" date="2020-06" db="EMBL/GenBank/DDBJ databases">
        <title>A chromosome-scale genome assembly of Talaromyces rugulosus W13939.</title>
        <authorList>
            <person name="Wang B."/>
            <person name="Guo L."/>
            <person name="Ye K."/>
            <person name="Wang L."/>
        </authorList>
    </citation>
    <scope>NUCLEOTIDE SEQUENCE [LARGE SCALE GENOMIC DNA]</scope>
    <source>
        <strain evidence="6">W13939</strain>
    </source>
</reference>
<evidence type="ECO:0000259" key="4">
    <source>
        <dbReference type="Pfam" id="PF13193"/>
    </source>
</evidence>
<keyword evidence="6" id="KW-1185">Reference proteome</keyword>
<accession>A0A7H8QK69</accession>
<dbReference type="KEGG" id="trg:TRUGW13939_01423"/>
<dbReference type="EMBL" id="CP055898">
    <property type="protein sequence ID" value="QKX54337.1"/>
    <property type="molecule type" value="Genomic_DNA"/>
</dbReference>
<dbReference type="InterPro" id="IPR000873">
    <property type="entry name" value="AMP-dep_synth/lig_dom"/>
</dbReference>
<dbReference type="OrthoDB" id="10253115at2759"/>
<gene>
    <name evidence="5" type="ORF">TRUGW13939_01423</name>
</gene>
<name>A0A7H8QK69_TALRU</name>
<dbReference type="Pfam" id="PF13193">
    <property type="entry name" value="AMP-binding_C"/>
    <property type="match status" value="1"/>
</dbReference>
<dbReference type="Pfam" id="PF00501">
    <property type="entry name" value="AMP-binding"/>
    <property type="match status" value="1"/>
</dbReference>
<dbReference type="GO" id="GO:0031956">
    <property type="term" value="F:medium-chain fatty acid-CoA ligase activity"/>
    <property type="evidence" value="ECO:0007669"/>
    <property type="project" value="TreeGrafter"/>
</dbReference>
<dbReference type="InterPro" id="IPR042099">
    <property type="entry name" value="ANL_N_sf"/>
</dbReference>
<dbReference type="Gene3D" id="3.40.50.12780">
    <property type="entry name" value="N-terminal domain of ligase-like"/>
    <property type="match status" value="1"/>
</dbReference>
<proteinExistence type="inferred from homology"/>
<dbReference type="Proteomes" id="UP000509510">
    <property type="component" value="Chromosome I"/>
</dbReference>
<sequence>MVVGAQSDIALTRLQQTQNHIAPEAPHREVERLSIVHGPTTSPLWELTLSELLELQCLRYRDSECLVVPWTSIRWTYGQLQEESERLSRGLIARGVQHGDRIGIMAGNCEQYASLFFAAAAVGAILVVINNTYTKAELLYALEHTSCKLLFISPTIGRHSLEDAIDHLDSRDRQHVFPDLDVVIIRGQYKSFKTYHDIICEGEAIPRKAAYRHANVISPYDVCNLQFTSGSTGNPKASMLTHHNLVNNSRFIGDRMDLTSSDILCCPPPLFHCFGLVLGLLACITHGAKIVYPSETFEPAAVLQAISSERCTAVHGVPTMFESILSLPRPKDFDCSQVRTGIIAGSPVPYTLMQRLVNELNMSEFTSSYGLTEASPTCFNAFTYDTIDRRLTTVGKVMPHASSKIINPKTGHTLPVGERGELCMSGYQVHSGYWKNPQKTSDTLLKDEDGRVWLRTGDEAVFSADGYCTITGRFKDIIIRGGENIYPLEIEERLVTHPAISRVAVVGIPDQHYGEVVGAFLEIPKDATTSDTLRAEDLRNWMRETLGRHKAPRYFFVCGSHALLPTSLPQTGSGKIQKQILRELGWKLVQEGEVKVTLD</sequence>
<dbReference type="AlphaFoldDB" id="A0A7H8QK69"/>
<evidence type="ECO:0000256" key="2">
    <source>
        <dbReference type="ARBA" id="ARBA00006432"/>
    </source>
</evidence>
<dbReference type="PROSITE" id="PS00455">
    <property type="entry name" value="AMP_BINDING"/>
    <property type="match status" value="1"/>
</dbReference>
<feature type="domain" description="AMP-dependent synthetase/ligase" evidence="3">
    <location>
        <begin position="55"/>
        <end position="434"/>
    </location>
</feature>
<evidence type="ECO:0000256" key="1">
    <source>
        <dbReference type="ARBA" id="ARBA00004924"/>
    </source>
</evidence>
<feature type="domain" description="AMP-binding enzyme C-terminal" evidence="4">
    <location>
        <begin position="489"/>
        <end position="575"/>
    </location>
</feature>